<evidence type="ECO:0000313" key="2">
    <source>
        <dbReference type="EMBL" id="VVC76115.1"/>
    </source>
</evidence>
<accession>A0A5E4PHP1</accession>
<dbReference type="InterPro" id="IPR052746">
    <property type="entry name" value="MlaB_ABC_Transporter"/>
</dbReference>
<dbReference type="PROSITE" id="PS50801">
    <property type="entry name" value="STAS"/>
    <property type="match status" value="1"/>
</dbReference>
<dbReference type="KEGG" id="asip:AQUSIP_14200"/>
<name>A0A5E4PHP1_9COXI</name>
<dbReference type="SUPFAM" id="SSF52091">
    <property type="entry name" value="SpoIIaa-like"/>
    <property type="match status" value="1"/>
</dbReference>
<feature type="domain" description="STAS" evidence="1">
    <location>
        <begin position="14"/>
        <end position="101"/>
    </location>
</feature>
<dbReference type="EMBL" id="LR699119">
    <property type="protein sequence ID" value="VVC76115.1"/>
    <property type="molecule type" value="Genomic_DNA"/>
</dbReference>
<reference evidence="2 3" key="1">
    <citation type="submission" date="2019-08" db="EMBL/GenBank/DDBJ databases">
        <authorList>
            <person name="Guy L."/>
        </authorList>
    </citation>
    <scope>NUCLEOTIDE SEQUENCE [LARGE SCALE GENOMIC DNA]</scope>
    <source>
        <strain evidence="2 3">SGT-108</strain>
    </source>
</reference>
<dbReference type="Pfam" id="PF13466">
    <property type="entry name" value="STAS_2"/>
    <property type="match status" value="1"/>
</dbReference>
<evidence type="ECO:0000259" key="1">
    <source>
        <dbReference type="PROSITE" id="PS50801"/>
    </source>
</evidence>
<dbReference type="RefSeq" id="WP_148339361.1">
    <property type="nucleotide sequence ID" value="NZ_LR699119.1"/>
</dbReference>
<dbReference type="AlphaFoldDB" id="A0A5E4PHP1"/>
<proteinExistence type="predicted"/>
<organism evidence="2 3">
    <name type="scientific">Aquicella siphonis</name>
    <dbReference type="NCBI Taxonomy" id="254247"/>
    <lineage>
        <taxon>Bacteria</taxon>
        <taxon>Pseudomonadati</taxon>
        <taxon>Pseudomonadota</taxon>
        <taxon>Gammaproteobacteria</taxon>
        <taxon>Legionellales</taxon>
        <taxon>Coxiellaceae</taxon>
        <taxon>Aquicella</taxon>
    </lineage>
</organism>
<protein>
    <recommendedName>
        <fullName evidence="1">STAS domain-containing protein</fullName>
    </recommendedName>
</protein>
<dbReference type="InterPro" id="IPR002645">
    <property type="entry name" value="STAS_dom"/>
</dbReference>
<dbReference type="OrthoDB" id="5297990at2"/>
<dbReference type="PANTHER" id="PTHR35849:SF2">
    <property type="entry name" value="BLR2341 PROTEIN"/>
    <property type="match status" value="1"/>
</dbReference>
<evidence type="ECO:0000313" key="3">
    <source>
        <dbReference type="Proteomes" id="UP000324194"/>
    </source>
</evidence>
<dbReference type="Gene3D" id="3.30.750.24">
    <property type="entry name" value="STAS domain"/>
    <property type="match status" value="1"/>
</dbReference>
<dbReference type="PANTHER" id="PTHR35849">
    <property type="entry name" value="BLR2341 PROTEIN"/>
    <property type="match status" value="1"/>
</dbReference>
<sequence length="101" mass="11421">MQKQADIMIENHHLVVTGDLQFANVMLVYQKSLQQISSCHELVFDFSRLQSSDSSGLALMVEWIRLARQQNKKIRFEHLSEDILSIAKAAGIDGMFNGKNG</sequence>
<keyword evidence="3" id="KW-1185">Reference proteome</keyword>
<dbReference type="InterPro" id="IPR058548">
    <property type="entry name" value="MlaB-like_STAS"/>
</dbReference>
<gene>
    <name evidence="2" type="ORF">AQUSIP_14200</name>
</gene>
<dbReference type="CDD" id="cd07043">
    <property type="entry name" value="STAS_anti-anti-sigma_factors"/>
    <property type="match status" value="1"/>
</dbReference>
<dbReference type="InterPro" id="IPR036513">
    <property type="entry name" value="STAS_dom_sf"/>
</dbReference>
<dbReference type="Proteomes" id="UP000324194">
    <property type="component" value="Chromosome 1"/>
</dbReference>